<dbReference type="Pfam" id="PF19117">
    <property type="entry name" value="Mim2"/>
    <property type="match status" value="1"/>
</dbReference>
<evidence type="ECO:0000313" key="1">
    <source>
        <dbReference type="EMBL" id="SCV00210.1"/>
    </source>
</evidence>
<dbReference type="PANTHER" id="PTHR28230:SF1">
    <property type="entry name" value="MITOCHONDRIAL IMPORT PROTEIN 2"/>
    <property type="match status" value="1"/>
</dbReference>
<sequence length="123" mass="14366">MLTSWVNSWWKPSQNQHFRGHRGMNDVSSVWESIREEQESAVDAVDAVSDSFDGYDDDDDLESLSSLDYHENLLSAQQQWQESLEQLSQVFNWVLLPLVGKYLGRRTALAAWKRVLQYVWRTS</sequence>
<dbReference type="Proteomes" id="UP000191144">
    <property type="component" value="Chromosome G"/>
</dbReference>
<protein>
    <submittedName>
        <fullName evidence="1">LAME_0G08262g1_1</fullName>
    </submittedName>
</protein>
<dbReference type="EMBL" id="LT598484">
    <property type="protein sequence ID" value="SCV00210.1"/>
    <property type="molecule type" value="Genomic_DNA"/>
</dbReference>
<dbReference type="GO" id="GO:0005741">
    <property type="term" value="C:mitochondrial outer membrane"/>
    <property type="evidence" value="ECO:0007669"/>
    <property type="project" value="TreeGrafter"/>
</dbReference>
<dbReference type="GO" id="GO:0045040">
    <property type="term" value="P:protein insertion into mitochondrial outer membrane"/>
    <property type="evidence" value="ECO:0007669"/>
    <property type="project" value="InterPro"/>
</dbReference>
<name>A0A1G4K8A7_9SACH</name>
<keyword evidence="2" id="KW-1185">Reference proteome</keyword>
<dbReference type="InterPro" id="IPR037652">
    <property type="entry name" value="Mim2"/>
</dbReference>
<evidence type="ECO:0000313" key="2">
    <source>
        <dbReference type="Proteomes" id="UP000191144"/>
    </source>
</evidence>
<organism evidence="1 2">
    <name type="scientific">Lachancea meyersii CBS 8951</name>
    <dbReference type="NCBI Taxonomy" id="1266667"/>
    <lineage>
        <taxon>Eukaryota</taxon>
        <taxon>Fungi</taxon>
        <taxon>Dikarya</taxon>
        <taxon>Ascomycota</taxon>
        <taxon>Saccharomycotina</taxon>
        <taxon>Saccharomycetes</taxon>
        <taxon>Saccharomycetales</taxon>
        <taxon>Saccharomycetaceae</taxon>
        <taxon>Lachancea</taxon>
    </lineage>
</organism>
<reference evidence="2" key="1">
    <citation type="submission" date="2016-03" db="EMBL/GenBank/DDBJ databases">
        <authorList>
            <person name="Devillers Hugo."/>
        </authorList>
    </citation>
    <scope>NUCLEOTIDE SEQUENCE [LARGE SCALE GENOMIC DNA]</scope>
</reference>
<dbReference type="AlphaFoldDB" id="A0A1G4K8A7"/>
<dbReference type="GO" id="GO:0070096">
    <property type="term" value="P:mitochondrial outer membrane translocase complex assembly"/>
    <property type="evidence" value="ECO:0007669"/>
    <property type="project" value="InterPro"/>
</dbReference>
<dbReference type="OrthoDB" id="5555533at2759"/>
<accession>A0A1G4K8A7</accession>
<gene>
    <name evidence="1" type="ORF">LAME_0G08262G</name>
</gene>
<proteinExistence type="predicted"/>
<dbReference type="PANTHER" id="PTHR28230">
    <property type="entry name" value="CHROMOSOME 1, WHOLE GENOME SHOTGUN SEQUENCE"/>
    <property type="match status" value="1"/>
</dbReference>